<dbReference type="Pfam" id="PF09409">
    <property type="entry name" value="PUB"/>
    <property type="match status" value="1"/>
</dbReference>
<proteinExistence type="predicted"/>
<feature type="domain" description="PUB" evidence="6">
    <location>
        <begin position="101"/>
        <end position="172"/>
    </location>
</feature>
<sequence length="378" mass="41337">MPEAHPLASKNAIQHLNMGPLAQGLAIARKPGSCANACPTLKNLATGEMPSLQHGKSTSRENTSATTTMESKGRMAGIIPLRRMQELLHDSWAAPGPLWQGVALLARLVRNVVACSNGVDKYRRIKASNQKVKDEILSLPGASCVIVEAGFLQTRDGSGDFLFPSPGATGEQESLKRASLVAAKLQQLVDKRGFTDAGMATEVDDTEGNTKMNKWTGKPGFMYQQDIYECSVCASPINDGSERLFTRKWDAPHGQFRYHCQQCEGDFNLCEACWDVFQATRERKAEKLLSPAAPDGSQSDHISAAIGSMSIQPPASTANSNFRPMELYHDPTHVFQAIHPRTVRHNYPGHESASNPWGVSMPPISSRARERLRERTGL</sequence>
<dbReference type="InterPro" id="IPR036339">
    <property type="entry name" value="PUB-like_dom_sf"/>
</dbReference>
<feature type="compositionally biased region" description="Basic and acidic residues" evidence="4">
    <location>
        <begin position="367"/>
        <end position="378"/>
    </location>
</feature>
<keyword evidence="2" id="KW-0863">Zinc-finger</keyword>
<organism evidence="7 8">
    <name type="scientific">Dunaliella salina</name>
    <name type="common">Green alga</name>
    <name type="synonym">Protococcus salinus</name>
    <dbReference type="NCBI Taxonomy" id="3046"/>
    <lineage>
        <taxon>Eukaryota</taxon>
        <taxon>Viridiplantae</taxon>
        <taxon>Chlorophyta</taxon>
        <taxon>core chlorophytes</taxon>
        <taxon>Chlorophyceae</taxon>
        <taxon>CS clade</taxon>
        <taxon>Chlamydomonadales</taxon>
        <taxon>Dunaliellaceae</taxon>
        <taxon>Dunaliella</taxon>
    </lineage>
</organism>
<feature type="region of interest" description="Disordered" evidence="4">
    <location>
        <begin position="345"/>
        <end position="378"/>
    </location>
</feature>
<name>A0ABQ7H1J7_DUNSA</name>
<evidence type="ECO:0000313" key="8">
    <source>
        <dbReference type="Proteomes" id="UP000815325"/>
    </source>
</evidence>
<evidence type="ECO:0000256" key="2">
    <source>
        <dbReference type="ARBA" id="ARBA00022771"/>
    </source>
</evidence>
<feature type="domain" description="ZZ-type" evidence="5">
    <location>
        <begin position="252"/>
        <end position="275"/>
    </location>
</feature>
<dbReference type="EMBL" id="MU069505">
    <property type="protein sequence ID" value="KAF5840732.1"/>
    <property type="molecule type" value="Genomic_DNA"/>
</dbReference>
<evidence type="ECO:0000256" key="1">
    <source>
        <dbReference type="ARBA" id="ARBA00022723"/>
    </source>
</evidence>
<protein>
    <recommendedName>
        <fullName evidence="9">PUB domain-containing protein</fullName>
    </recommendedName>
</protein>
<dbReference type="SUPFAM" id="SSF143503">
    <property type="entry name" value="PUG domain-like"/>
    <property type="match status" value="1"/>
</dbReference>
<accession>A0ABQ7H1J7</accession>
<dbReference type="Pfam" id="PF00569">
    <property type="entry name" value="ZZ"/>
    <property type="match status" value="1"/>
</dbReference>
<dbReference type="Proteomes" id="UP000815325">
    <property type="component" value="Unassembled WGS sequence"/>
</dbReference>
<evidence type="ECO:0000256" key="4">
    <source>
        <dbReference type="SAM" id="MobiDB-lite"/>
    </source>
</evidence>
<keyword evidence="8" id="KW-1185">Reference proteome</keyword>
<dbReference type="InterPro" id="IPR043145">
    <property type="entry name" value="Znf_ZZ_sf"/>
</dbReference>
<evidence type="ECO:0000313" key="7">
    <source>
        <dbReference type="EMBL" id="KAF5840732.1"/>
    </source>
</evidence>
<dbReference type="Gene3D" id="3.30.60.90">
    <property type="match status" value="1"/>
</dbReference>
<dbReference type="InterPro" id="IPR000433">
    <property type="entry name" value="Znf_ZZ"/>
</dbReference>
<gene>
    <name evidence="7" type="ORF">DUNSADRAFT_15826</name>
</gene>
<reference evidence="7" key="1">
    <citation type="submission" date="2017-08" db="EMBL/GenBank/DDBJ databases">
        <authorList>
            <person name="Polle J.E."/>
            <person name="Barry K."/>
            <person name="Cushman J."/>
            <person name="Schmutz J."/>
            <person name="Tran D."/>
            <person name="Hathwaick L.T."/>
            <person name="Yim W.C."/>
            <person name="Jenkins J."/>
            <person name="Mckie-Krisberg Z.M."/>
            <person name="Prochnik S."/>
            <person name="Lindquist E."/>
            <person name="Dockter R.B."/>
            <person name="Adam C."/>
            <person name="Molina H."/>
            <person name="Bunkerborg J."/>
            <person name="Jin E."/>
            <person name="Buchheim M."/>
            <person name="Magnuson J."/>
        </authorList>
    </citation>
    <scope>NUCLEOTIDE SEQUENCE</scope>
    <source>
        <strain evidence="7">CCAP 19/18</strain>
    </source>
</reference>
<evidence type="ECO:0000256" key="3">
    <source>
        <dbReference type="ARBA" id="ARBA00022833"/>
    </source>
</evidence>
<evidence type="ECO:0000259" key="6">
    <source>
        <dbReference type="Pfam" id="PF09409"/>
    </source>
</evidence>
<feature type="region of interest" description="Disordered" evidence="4">
    <location>
        <begin position="48"/>
        <end position="70"/>
    </location>
</feature>
<dbReference type="CDD" id="cd09212">
    <property type="entry name" value="PUB"/>
    <property type="match status" value="1"/>
</dbReference>
<dbReference type="InterPro" id="IPR018997">
    <property type="entry name" value="PUB_domain"/>
</dbReference>
<keyword evidence="3" id="KW-0862">Zinc</keyword>
<feature type="compositionally biased region" description="Polar residues" evidence="4">
    <location>
        <begin position="54"/>
        <end position="70"/>
    </location>
</feature>
<dbReference type="SUPFAM" id="SSF57850">
    <property type="entry name" value="RING/U-box"/>
    <property type="match status" value="1"/>
</dbReference>
<comment type="caution">
    <text evidence="7">The sequence shown here is derived from an EMBL/GenBank/DDBJ whole genome shotgun (WGS) entry which is preliminary data.</text>
</comment>
<dbReference type="Gene3D" id="1.20.58.2190">
    <property type="match status" value="1"/>
</dbReference>
<keyword evidence="1" id="KW-0479">Metal-binding</keyword>
<evidence type="ECO:0000259" key="5">
    <source>
        <dbReference type="Pfam" id="PF00569"/>
    </source>
</evidence>
<evidence type="ECO:0008006" key="9">
    <source>
        <dbReference type="Google" id="ProtNLM"/>
    </source>
</evidence>